<evidence type="ECO:0000313" key="2">
    <source>
        <dbReference type="Proteomes" id="UP000567067"/>
    </source>
</evidence>
<evidence type="ECO:0000313" key="1">
    <source>
        <dbReference type="EMBL" id="MBA9085687.1"/>
    </source>
</evidence>
<dbReference type="AlphaFoldDB" id="A0A7W3ST58"/>
<keyword evidence="2" id="KW-1185">Reference proteome</keyword>
<comment type="caution">
    <text evidence="1">The sequence shown here is derived from an EMBL/GenBank/DDBJ whole genome shotgun (WGS) entry which is preliminary data.</text>
</comment>
<proteinExistence type="predicted"/>
<accession>A0A7W3ST58</accession>
<reference evidence="1 2" key="1">
    <citation type="submission" date="2020-08" db="EMBL/GenBank/DDBJ databases">
        <title>Genomic Encyclopedia of Type Strains, Phase III (KMG-III): the genomes of soil and plant-associated and newly described type strains.</title>
        <authorList>
            <person name="Whitman W."/>
        </authorList>
    </citation>
    <scope>NUCLEOTIDE SEQUENCE [LARGE SCALE GENOMIC DNA]</scope>
    <source>
        <strain evidence="1 2">CECT 8693</strain>
    </source>
</reference>
<dbReference type="Proteomes" id="UP000567067">
    <property type="component" value="Unassembled WGS sequence"/>
</dbReference>
<name>A0A7W3ST58_9BACL</name>
<organism evidence="1 2">
    <name type="scientific">Fontibacillus solani</name>
    <dbReference type="NCBI Taxonomy" id="1572857"/>
    <lineage>
        <taxon>Bacteria</taxon>
        <taxon>Bacillati</taxon>
        <taxon>Bacillota</taxon>
        <taxon>Bacilli</taxon>
        <taxon>Bacillales</taxon>
        <taxon>Paenibacillaceae</taxon>
        <taxon>Fontibacillus</taxon>
    </lineage>
</organism>
<sequence length="36" mass="4067">MQIRYVQSVSEGEVELVAETTAKMWRPSSSARIRGI</sequence>
<dbReference type="EMBL" id="JACJIP010000012">
    <property type="protein sequence ID" value="MBA9085687.1"/>
    <property type="molecule type" value="Genomic_DNA"/>
</dbReference>
<gene>
    <name evidence="1" type="ORF">FHR92_002154</name>
</gene>
<protein>
    <submittedName>
        <fullName evidence="1">Uncharacterized protein</fullName>
    </submittedName>
</protein>